<dbReference type="OrthoDB" id="2110130at2759"/>
<evidence type="ECO:0000259" key="2">
    <source>
        <dbReference type="Pfam" id="PF00005"/>
    </source>
</evidence>
<dbReference type="PANTHER" id="PTHR23346:SF7">
    <property type="entry name" value="STALLED RIBOSOME SENSOR GCN1"/>
    <property type="match status" value="1"/>
</dbReference>
<dbReference type="GO" id="GO:0003746">
    <property type="term" value="F:translation elongation factor activity"/>
    <property type="evidence" value="ECO:0007669"/>
    <property type="project" value="UniProtKB-KW"/>
</dbReference>
<dbReference type="GO" id="GO:0019887">
    <property type="term" value="F:protein kinase regulator activity"/>
    <property type="evidence" value="ECO:0007669"/>
    <property type="project" value="TreeGrafter"/>
</dbReference>
<dbReference type="Pfam" id="PF00005">
    <property type="entry name" value="ABC_tran"/>
    <property type="match status" value="1"/>
</dbReference>
<dbReference type="EMBL" id="CAMXCT010002364">
    <property type="protein sequence ID" value="CAI3997646.1"/>
    <property type="molecule type" value="Genomic_DNA"/>
</dbReference>
<keyword evidence="4" id="KW-0648">Protein biosynthesis</keyword>
<evidence type="ECO:0000313" key="4">
    <source>
        <dbReference type="EMBL" id="CAL4784958.1"/>
    </source>
</evidence>
<dbReference type="EMBL" id="CAMXCT030002364">
    <property type="protein sequence ID" value="CAL4784958.1"/>
    <property type="molecule type" value="Genomic_DNA"/>
</dbReference>
<evidence type="ECO:0000313" key="3">
    <source>
        <dbReference type="EMBL" id="CAI3997646.1"/>
    </source>
</evidence>
<sequence length="407" mass="44766">MPHIAEMLNDVKREVRETAADTARVLFECAQNKDLDPYLVDLISAMMDQEVIPKVVNQLSEIVFVQSVETPALAVVMPLILRGLKDRDERTKRRALVIADNMCKLVPDVTEIQPFLPTLIPLVEKSIQTISDPEVRSVASRCFATLQAADKADRRRFISKASARNLLLQHAATVWQTLATTGCGFATGEDPSSKTTTGLELIDLGVATPMAIQACRSFELAEWWQCIAPYLSPLILSVEDCDDLVPELLESCYDAAEGDDVEDLEEEGEDLCNCVFTLGYGALTLLNNTRLHLKRGKCYGLCGPNDCGKSTLLKAINNEQVEGFPPKSELVTAFVEHGVGETEPECEWTPLEYIFADETIKAMGVTMLGKIGRGTGLGFANQKHSCGHFPSFSPFLVKIGVWSLPQL</sequence>
<dbReference type="Gene3D" id="1.25.10.10">
    <property type="entry name" value="Leucine-rich Repeat Variant"/>
    <property type="match status" value="1"/>
</dbReference>
<dbReference type="Gene3D" id="3.40.50.300">
    <property type="entry name" value="P-loop containing nucleotide triphosphate hydrolases"/>
    <property type="match status" value="1"/>
</dbReference>
<evidence type="ECO:0000313" key="5">
    <source>
        <dbReference type="Proteomes" id="UP001152797"/>
    </source>
</evidence>
<comment type="caution">
    <text evidence="3">The sequence shown here is derived from an EMBL/GenBank/DDBJ whole genome shotgun (WGS) entry which is preliminary data.</text>
</comment>
<dbReference type="InterPro" id="IPR027417">
    <property type="entry name" value="P-loop_NTPase"/>
</dbReference>
<gene>
    <name evidence="3" type="ORF">C1SCF055_LOCUS24007</name>
</gene>
<dbReference type="InterPro" id="IPR011989">
    <property type="entry name" value="ARM-like"/>
</dbReference>
<reference evidence="4 5" key="2">
    <citation type="submission" date="2024-05" db="EMBL/GenBank/DDBJ databases">
        <authorList>
            <person name="Chen Y."/>
            <person name="Shah S."/>
            <person name="Dougan E. K."/>
            <person name="Thang M."/>
            <person name="Chan C."/>
        </authorList>
    </citation>
    <scope>NUCLEOTIDE SEQUENCE [LARGE SCALE GENOMIC DNA]</scope>
</reference>
<accession>A0A9P1CWL9</accession>
<dbReference type="SUPFAM" id="SSF52540">
    <property type="entry name" value="P-loop containing nucleoside triphosphate hydrolases"/>
    <property type="match status" value="1"/>
</dbReference>
<dbReference type="InterPro" id="IPR003439">
    <property type="entry name" value="ABC_transporter-like_ATP-bd"/>
</dbReference>
<dbReference type="AlphaFoldDB" id="A0A9P1CWL9"/>
<proteinExistence type="predicted"/>
<dbReference type="GO" id="GO:0006417">
    <property type="term" value="P:regulation of translation"/>
    <property type="evidence" value="ECO:0007669"/>
    <property type="project" value="TreeGrafter"/>
</dbReference>
<evidence type="ECO:0000256" key="1">
    <source>
        <dbReference type="ARBA" id="ARBA00022737"/>
    </source>
</evidence>
<keyword evidence="5" id="KW-1185">Reference proteome</keyword>
<dbReference type="GO" id="GO:0005829">
    <property type="term" value="C:cytosol"/>
    <property type="evidence" value="ECO:0007669"/>
    <property type="project" value="TreeGrafter"/>
</dbReference>
<dbReference type="SUPFAM" id="SSF48371">
    <property type="entry name" value="ARM repeat"/>
    <property type="match status" value="1"/>
</dbReference>
<dbReference type="EMBL" id="CAMXCT020002364">
    <property type="protein sequence ID" value="CAL1151021.1"/>
    <property type="molecule type" value="Genomic_DNA"/>
</dbReference>
<dbReference type="PANTHER" id="PTHR23346">
    <property type="entry name" value="TRANSLATIONAL ACTIVATOR GCN1-RELATED"/>
    <property type="match status" value="1"/>
</dbReference>
<dbReference type="GO" id="GO:0005524">
    <property type="term" value="F:ATP binding"/>
    <property type="evidence" value="ECO:0007669"/>
    <property type="project" value="InterPro"/>
</dbReference>
<dbReference type="Proteomes" id="UP001152797">
    <property type="component" value="Unassembled WGS sequence"/>
</dbReference>
<dbReference type="Pfam" id="PF24984">
    <property type="entry name" value="HEAT_EF3_GNC1"/>
    <property type="match status" value="1"/>
</dbReference>
<keyword evidence="4" id="KW-0251">Elongation factor</keyword>
<reference evidence="3" key="1">
    <citation type="submission" date="2022-10" db="EMBL/GenBank/DDBJ databases">
        <authorList>
            <person name="Chen Y."/>
            <person name="Dougan E. K."/>
            <person name="Chan C."/>
            <person name="Rhodes N."/>
            <person name="Thang M."/>
        </authorList>
    </citation>
    <scope>NUCLEOTIDE SEQUENCE</scope>
</reference>
<dbReference type="InterPro" id="IPR016024">
    <property type="entry name" value="ARM-type_fold"/>
</dbReference>
<organism evidence="3">
    <name type="scientific">Cladocopium goreaui</name>
    <dbReference type="NCBI Taxonomy" id="2562237"/>
    <lineage>
        <taxon>Eukaryota</taxon>
        <taxon>Sar</taxon>
        <taxon>Alveolata</taxon>
        <taxon>Dinophyceae</taxon>
        <taxon>Suessiales</taxon>
        <taxon>Symbiodiniaceae</taxon>
        <taxon>Cladocopium</taxon>
    </lineage>
</organism>
<dbReference type="GO" id="GO:0034198">
    <property type="term" value="P:cellular response to amino acid starvation"/>
    <property type="evidence" value="ECO:0007669"/>
    <property type="project" value="TreeGrafter"/>
</dbReference>
<feature type="domain" description="ABC transporter" evidence="2">
    <location>
        <begin position="286"/>
        <end position="319"/>
    </location>
</feature>
<dbReference type="GO" id="GO:0016887">
    <property type="term" value="F:ATP hydrolysis activity"/>
    <property type="evidence" value="ECO:0007669"/>
    <property type="project" value="InterPro"/>
</dbReference>
<protein>
    <submittedName>
        <fullName evidence="4">Elongation factor 3B</fullName>
    </submittedName>
</protein>
<name>A0A9P1CWL9_9DINO</name>
<keyword evidence="1" id="KW-0677">Repeat</keyword>